<protein>
    <submittedName>
        <fullName evidence="1">Uncharacterized protein</fullName>
    </submittedName>
</protein>
<sequence length="151" mass="18273">MFIEAQFAQDQKQILLVSLIDFIQQIPPLMVLRKLIYKKKRQLHNLFNIEPKKISLLHEKTSFLNHLLYHKTSIKNIEVKDFTEYMSVKILIERFKQPEISENNLFKLVQNCDFKVMNQFFQKKFLIVIQLKHINQVEKNYFRKGSVQIIY</sequence>
<evidence type="ECO:0000313" key="2">
    <source>
        <dbReference type="EMBL" id="CAD8100722.1"/>
    </source>
</evidence>
<evidence type="ECO:0000313" key="1">
    <source>
        <dbReference type="EMBL" id="CAD8100718.1"/>
    </source>
</evidence>
<dbReference type="EMBL" id="CAJJDN010000074">
    <property type="protein sequence ID" value="CAD8100718.1"/>
    <property type="molecule type" value="Genomic_DNA"/>
</dbReference>
<evidence type="ECO:0000313" key="3">
    <source>
        <dbReference type="Proteomes" id="UP000692954"/>
    </source>
</evidence>
<keyword evidence="3" id="KW-1185">Reference proteome</keyword>
<accession>A0A8S1PDU1</accession>
<gene>
    <name evidence="1" type="ORF">PSON_ATCC_30995.1.T0740180</name>
    <name evidence="2" type="ORF">PSON_ATCC_30995.1.T0740182</name>
</gene>
<reference evidence="1" key="1">
    <citation type="submission" date="2021-01" db="EMBL/GenBank/DDBJ databases">
        <authorList>
            <consortium name="Genoscope - CEA"/>
            <person name="William W."/>
        </authorList>
    </citation>
    <scope>NUCLEOTIDE SEQUENCE</scope>
</reference>
<dbReference type="EMBL" id="CAJJDN010000074">
    <property type="protein sequence ID" value="CAD8100722.1"/>
    <property type="molecule type" value="Genomic_DNA"/>
</dbReference>
<proteinExistence type="predicted"/>
<comment type="caution">
    <text evidence="1">The sequence shown here is derived from an EMBL/GenBank/DDBJ whole genome shotgun (WGS) entry which is preliminary data.</text>
</comment>
<name>A0A8S1PDU1_9CILI</name>
<organism evidence="1 3">
    <name type="scientific">Paramecium sonneborni</name>
    <dbReference type="NCBI Taxonomy" id="65129"/>
    <lineage>
        <taxon>Eukaryota</taxon>
        <taxon>Sar</taxon>
        <taxon>Alveolata</taxon>
        <taxon>Ciliophora</taxon>
        <taxon>Intramacronucleata</taxon>
        <taxon>Oligohymenophorea</taxon>
        <taxon>Peniculida</taxon>
        <taxon>Parameciidae</taxon>
        <taxon>Paramecium</taxon>
    </lineage>
</organism>
<dbReference type="Proteomes" id="UP000692954">
    <property type="component" value="Unassembled WGS sequence"/>
</dbReference>
<dbReference type="AlphaFoldDB" id="A0A8S1PDU1"/>